<dbReference type="AlphaFoldDB" id="A0A852VLD6"/>
<feature type="chain" id="PRO_5032500882" evidence="2">
    <location>
        <begin position="21"/>
        <end position="133"/>
    </location>
</feature>
<feature type="signal peptide" evidence="2">
    <location>
        <begin position="1"/>
        <end position="20"/>
    </location>
</feature>
<reference evidence="3 4" key="1">
    <citation type="submission" date="2020-07" db="EMBL/GenBank/DDBJ databases">
        <title>Genomic Encyclopedia of Type Strains, Phase IV (KMG-V): Genome sequencing to study the core and pangenomes of soil and plant-associated prokaryotes.</title>
        <authorList>
            <person name="Whitman W."/>
        </authorList>
    </citation>
    <scope>NUCLEOTIDE SEQUENCE [LARGE SCALE GENOMIC DNA]</scope>
    <source>
        <strain evidence="3 4">M8UP22</strain>
    </source>
</reference>
<dbReference type="Proteomes" id="UP000564385">
    <property type="component" value="Unassembled WGS sequence"/>
</dbReference>
<evidence type="ECO:0000313" key="4">
    <source>
        <dbReference type="Proteomes" id="UP000564385"/>
    </source>
</evidence>
<evidence type="ECO:0000256" key="1">
    <source>
        <dbReference type="SAM" id="MobiDB-lite"/>
    </source>
</evidence>
<organism evidence="3 4">
    <name type="scientific">Tunturiibacter lichenicola</name>
    <dbReference type="NCBI Taxonomy" id="2051959"/>
    <lineage>
        <taxon>Bacteria</taxon>
        <taxon>Pseudomonadati</taxon>
        <taxon>Acidobacteriota</taxon>
        <taxon>Terriglobia</taxon>
        <taxon>Terriglobales</taxon>
        <taxon>Acidobacteriaceae</taxon>
        <taxon>Tunturiibacter</taxon>
    </lineage>
</organism>
<name>A0A852VLD6_9BACT</name>
<evidence type="ECO:0000313" key="3">
    <source>
        <dbReference type="EMBL" id="NYF91981.1"/>
    </source>
</evidence>
<proteinExistence type="predicted"/>
<protein>
    <submittedName>
        <fullName evidence="3">Uncharacterized protein</fullName>
    </submittedName>
</protein>
<sequence>MHPIKILAATTVVAFSFAVAAPKSQAQIAVNIGPAPVCPYGYYDVAPYNCAPYGYYGPEWFSSGVFIGSGPWFHGPDHFNGHVDNHFHPEHGYHGPYPARGEAARPENHVDHMENFHGNETRDGHGHAGGEHR</sequence>
<keyword evidence="2" id="KW-0732">Signal</keyword>
<gene>
    <name evidence="3" type="ORF">HDF08_004100</name>
</gene>
<evidence type="ECO:0000256" key="2">
    <source>
        <dbReference type="SAM" id="SignalP"/>
    </source>
</evidence>
<dbReference type="EMBL" id="JACCCU010000003">
    <property type="protein sequence ID" value="NYF91981.1"/>
    <property type="molecule type" value="Genomic_DNA"/>
</dbReference>
<feature type="region of interest" description="Disordered" evidence="1">
    <location>
        <begin position="113"/>
        <end position="133"/>
    </location>
</feature>
<accession>A0A852VLD6</accession>
<comment type="caution">
    <text evidence="3">The sequence shown here is derived from an EMBL/GenBank/DDBJ whole genome shotgun (WGS) entry which is preliminary data.</text>
</comment>